<evidence type="ECO:0000313" key="2">
    <source>
        <dbReference type="Proteomes" id="UP000186922"/>
    </source>
</evidence>
<evidence type="ECO:0000313" key="1">
    <source>
        <dbReference type="EMBL" id="GAU98126.1"/>
    </source>
</evidence>
<comment type="caution">
    <text evidence="1">The sequence shown here is derived from an EMBL/GenBank/DDBJ whole genome shotgun (WGS) entry which is preliminary data.</text>
</comment>
<keyword evidence="2" id="KW-1185">Reference proteome</keyword>
<protein>
    <submittedName>
        <fullName evidence="1">Uncharacterized protein</fullName>
    </submittedName>
</protein>
<dbReference type="EMBL" id="BDGG01000004">
    <property type="protein sequence ID" value="GAU98126.1"/>
    <property type="molecule type" value="Genomic_DNA"/>
</dbReference>
<name>A0A1D1V8Y4_RAMVA</name>
<dbReference type="Proteomes" id="UP000186922">
    <property type="component" value="Unassembled WGS sequence"/>
</dbReference>
<accession>A0A1D1V8Y4</accession>
<dbReference type="AlphaFoldDB" id="A0A1D1V8Y4"/>
<gene>
    <name evidence="1" type="primary">RvY_09309-1</name>
    <name evidence="1" type="synonym">RvY_09309.1</name>
    <name evidence="1" type="ORF">RvY_09309</name>
</gene>
<sequence>MFSFSERVRWSISSVIFSCLPISADTTTSISLFILPGDSKSSLRFASVKLSRSVTLFGETASLAQISQYPFRKCLRDIRILS</sequence>
<organism evidence="1 2">
    <name type="scientific">Ramazzottius varieornatus</name>
    <name type="common">Water bear</name>
    <name type="synonym">Tardigrade</name>
    <dbReference type="NCBI Taxonomy" id="947166"/>
    <lineage>
        <taxon>Eukaryota</taxon>
        <taxon>Metazoa</taxon>
        <taxon>Ecdysozoa</taxon>
        <taxon>Tardigrada</taxon>
        <taxon>Eutardigrada</taxon>
        <taxon>Parachela</taxon>
        <taxon>Hypsibioidea</taxon>
        <taxon>Ramazzottiidae</taxon>
        <taxon>Ramazzottius</taxon>
    </lineage>
</organism>
<proteinExistence type="predicted"/>
<reference evidence="1 2" key="1">
    <citation type="journal article" date="2016" name="Nat. Commun.">
        <title>Extremotolerant tardigrade genome and improved radiotolerance of human cultured cells by tardigrade-unique protein.</title>
        <authorList>
            <person name="Hashimoto T."/>
            <person name="Horikawa D.D."/>
            <person name="Saito Y."/>
            <person name="Kuwahara H."/>
            <person name="Kozuka-Hata H."/>
            <person name="Shin-I T."/>
            <person name="Minakuchi Y."/>
            <person name="Ohishi K."/>
            <person name="Motoyama A."/>
            <person name="Aizu T."/>
            <person name="Enomoto A."/>
            <person name="Kondo K."/>
            <person name="Tanaka S."/>
            <person name="Hara Y."/>
            <person name="Koshikawa S."/>
            <person name="Sagara H."/>
            <person name="Miura T."/>
            <person name="Yokobori S."/>
            <person name="Miyagawa K."/>
            <person name="Suzuki Y."/>
            <person name="Kubo T."/>
            <person name="Oyama M."/>
            <person name="Kohara Y."/>
            <person name="Fujiyama A."/>
            <person name="Arakawa K."/>
            <person name="Katayama T."/>
            <person name="Toyoda A."/>
            <person name="Kunieda T."/>
        </authorList>
    </citation>
    <scope>NUCLEOTIDE SEQUENCE [LARGE SCALE GENOMIC DNA]</scope>
    <source>
        <strain evidence="1 2">YOKOZUNA-1</strain>
    </source>
</reference>